<sequence>MKILLVVHRFNPDFGGVEVTAELIARGLVERHGHEVTIVTHTRETNRDETFPFKILREPSRRKLIEAHKWADVVMHNNPCLRFAWPLAMVRRPWLIALRSWITLPGEALTPIQSMKYELKYGVVERADKLVSNSRALAGHVRPPVEVIHNSYRDKIFYDKGETRERQGIAYLGRLSADKGIDLLIEAVARLKAAGHKPKLTLIGGGDQLDVIESQIARLGLSQDVYLAGQRKGLEINDLLNRNTIAVVPSRIPEPFGTVTIENAAAGCATLVANHGGLPEAIGSAGLLFTPNDVDDLTAQLERLFTDDDLVAHLREASKEHVVHYRQHVMIDKFESALRQTVDIFESKKRKSVDADESPEKVDA</sequence>
<dbReference type="InterPro" id="IPR001296">
    <property type="entry name" value="Glyco_trans_1"/>
</dbReference>
<evidence type="ECO:0000259" key="2">
    <source>
        <dbReference type="Pfam" id="PF00534"/>
    </source>
</evidence>
<protein>
    <submittedName>
        <fullName evidence="3">Glycosyltransferase involved in cell wall biosynthesis</fullName>
    </submittedName>
</protein>
<evidence type="ECO:0000313" key="4">
    <source>
        <dbReference type="Proteomes" id="UP001247307"/>
    </source>
</evidence>
<dbReference type="PANTHER" id="PTHR12526">
    <property type="entry name" value="GLYCOSYLTRANSFERASE"/>
    <property type="match status" value="1"/>
</dbReference>
<organism evidence="3 4">
    <name type="scientific">Falsarthrobacter nasiphocae</name>
    <dbReference type="NCBI Taxonomy" id="189863"/>
    <lineage>
        <taxon>Bacteria</taxon>
        <taxon>Bacillati</taxon>
        <taxon>Actinomycetota</taxon>
        <taxon>Actinomycetes</taxon>
        <taxon>Micrococcales</taxon>
        <taxon>Micrococcaceae</taxon>
        <taxon>Falsarthrobacter</taxon>
    </lineage>
</organism>
<dbReference type="AlphaFoldDB" id="A0AAE3YE92"/>
<reference evidence="3" key="1">
    <citation type="submission" date="2023-07" db="EMBL/GenBank/DDBJ databases">
        <title>Sequencing the genomes of 1000 actinobacteria strains.</title>
        <authorList>
            <person name="Klenk H.-P."/>
        </authorList>
    </citation>
    <scope>NUCLEOTIDE SEQUENCE</scope>
    <source>
        <strain evidence="3">DSM 13988</strain>
    </source>
</reference>
<dbReference type="PANTHER" id="PTHR12526:SF630">
    <property type="entry name" value="GLYCOSYLTRANSFERASE"/>
    <property type="match status" value="1"/>
</dbReference>
<dbReference type="GO" id="GO:0016757">
    <property type="term" value="F:glycosyltransferase activity"/>
    <property type="evidence" value="ECO:0007669"/>
    <property type="project" value="InterPro"/>
</dbReference>
<dbReference type="EMBL" id="JAVDUI010000001">
    <property type="protein sequence ID" value="MDR6891600.1"/>
    <property type="molecule type" value="Genomic_DNA"/>
</dbReference>
<dbReference type="CDD" id="cd03801">
    <property type="entry name" value="GT4_PimA-like"/>
    <property type="match status" value="1"/>
</dbReference>
<feature type="domain" description="Glycosyl transferase family 1" evidence="2">
    <location>
        <begin position="159"/>
        <end position="320"/>
    </location>
</feature>
<dbReference type="Pfam" id="PF00534">
    <property type="entry name" value="Glycos_transf_1"/>
    <property type="match status" value="1"/>
</dbReference>
<dbReference type="Gene3D" id="3.40.50.2000">
    <property type="entry name" value="Glycogen Phosphorylase B"/>
    <property type="match status" value="2"/>
</dbReference>
<evidence type="ECO:0000313" key="3">
    <source>
        <dbReference type="EMBL" id="MDR6891600.1"/>
    </source>
</evidence>
<keyword evidence="1" id="KW-0808">Transferase</keyword>
<evidence type="ECO:0000256" key="1">
    <source>
        <dbReference type="ARBA" id="ARBA00022679"/>
    </source>
</evidence>
<accession>A0AAE3YE92</accession>
<dbReference type="RefSeq" id="WP_309849556.1">
    <property type="nucleotide sequence ID" value="NZ_BAAAIU010000022.1"/>
</dbReference>
<gene>
    <name evidence="3" type="ORF">J2S35_000540</name>
</gene>
<dbReference type="Proteomes" id="UP001247307">
    <property type="component" value="Unassembled WGS sequence"/>
</dbReference>
<proteinExistence type="predicted"/>
<keyword evidence="4" id="KW-1185">Reference proteome</keyword>
<name>A0AAE3YE92_9MICC</name>
<dbReference type="SUPFAM" id="SSF53756">
    <property type="entry name" value="UDP-Glycosyltransferase/glycogen phosphorylase"/>
    <property type="match status" value="1"/>
</dbReference>
<comment type="caution">
    <text evidence="3">The sequence shown here is derived from an EMBL/GenBank/DDBJ whole genome shotgun (WGS) entry which is preliminary data.</text>
</comment>